<evidence type="ECO:0000256" key="5">
    <source>
        <dbReference type="PROSITE-ProRule" id="PRU00335"/>
    </source>
</evidence>
<dbReference type="GO" id="GO:0000976">
    <property type="term" value="F:transcription cis-regulatory region binding"/>
    <property type="evidence" value="ECO:0007669"/>
    <property type="project" value="TreeGrafter"/>
</dbReference>
<dbReference type="GO" id="GO:0003700">
    <property type="term" value="F:DNA-binding transcription factor activity"/>
    <property type="evidence" value="ECO:0007669"/>
    <property type="project" value="TreeGrafter"/>
</dbReference>
<dbReference type="PRINTS" id="PR00455">
    <property type="entry name" value="HTHTETR"/>
</dbReference>
<evidence type="ECO:0000256" key="1">
    <source>
        <dbReference type="ARBA" id="ARBA00022491"/>
    </source>
</evidence>
<comment type="caution">
    <text evidence="7">The sequence shown here is derived from an EMBL/GenBank/DDBJ whole genome shotgun (WGS) entry which is preliminary data.</text>
</comment>
<keyword evidence="1" id="KW-0678">Repressor</keyword>
<dbReference type="Pfam" id="PF00440">
    <property type="entry name" value="TetR_N"/>
    <property type="match status" value="1"/>
</dbReference>
<dbReference type="PROSITE" id="PS01081">
    <property type="entry name" value="HTH_TETR_1"/>
    <property type="match status" value="1"/>
</dbReference>
<dbReference type="InterPro" id="IPR009057">
    <property type="entry name" value="Homeodomain-like_sf"/>
</dbReference>
<dbReference type="SUPFAM" id="SSF48498">
    <property type="entry name" value="Tetracyclin repressor-like, C-terminal domain"/>
    <property type="match status" value="1"/>
</dbReference>
<evidence type="ECO:0000313" key="7">
    <source>
        <dbReference type="EMBL" id="PWE13362.1"/>
    </source>
</evidence>
<dbReference type="RefSeq" id="WP_109089612.1">
    <property type="nucleotide sequence ID" value="NZ_JAGKLK010000014.1"/>
</dbReference>
<dbReference type="EMBL" id="QEXO01000004">
    <property type="protein sequence ID" value="PWE13362.1"/>
    <property type="molecule type" value="Genomic_DNA"/>
</dbReference>
<dbReference type="AlphaFoldDB" id="A0A2U2BH95"/>
<keyword evidence="4" id="KW-0804">Transcription</keyword>
<dbReference type="InterPro" id="IPR023772">
    <property type="entry name" value="DNA-bd_HTH_TetR-type_CS"/>
</dbReference>
<evidence type="ECO:0000256" key="4">
    <source>
        <dbReference type="ARBA" id="ARBA00023163"/>
    </source>
</evidence>
<sequence length="201" mass="22937">MTTDLDPGRRERKRLLMLEQIRQTAAALFEEHGYEAVTMEQIADRADIAKRTLYKHFPSKEAVVAFHVDAQLKQDLAYLQSEVAQCPTFQTQALCILRASADWCTQHPEFLKAYLRHQLLNTGTASKDSDITQTWQTLIALAQDSGELNSSLNPEQLAHWFHHLYFGAMLRWLNQPELSLHQEFEAMTQLFLHGAAVKGTA</sequence>
<evidence type="ECO:0000313" key="8">
    <source>
        <dbReference type="Proteomes" id="UP000245216"/>
    </source>
</evidence>
<dbReference type="InterPro" id="IPR036271">
    <property type="entry name" value="Tet_transcr_reg_TetR-rel_C_sf"/>
</dbReference>
<protein>
    <submittedName>
        <fullName evidence="7">TetR/AcrR family transcriptional regulator</fullName>
    </submittedName>
</protein>
<dbReference type="InterPro" id="IPR050109">
    <property type="entry name" value="HTH-type_TetR-like_transc_reg"/>
</dbReference>
<keyword evidence="2" id="KW-0805">Transcription regulation</keyword>
<reference evidence="7 8" key="2">
    <citation type="submission" date="2018-05" db="EMBL/GenBank/DDBJ databases">
        <authorList>
            <person name="Lanie J.A."/>
            <person name="Ng W.-L."/>
            <person name="Kazmierczak K.M."/>
            <person name="Andrzejewski T.M."/>
            <person name="Davidsen T.M."/>
            <person name="Wayne K.J."/>
            <person name="Tettelin H."/>
            <person name="Glass J.I."/>
            <person name="Rusch D."/>
            <person name="Podicherti R."/>
            <person name="Tsui H.-C.T."/>
            <person name="Winkler M.E."/>
        </authorList>
    </citation>
    <scope>NUCLEOTIDE SEQUENCE [LARGE SCALE GENOMIC DNA]</scope>
    <source>
        <strain evidence="7 8">YBY</strain>
    </source>
</reference>
<evidence type="ECO:0000259" key="6">
    <source>
        <dbReference type="PROSITE" id="PS50977"/>
    </source>
</evidence>
<proteinExistence type="predicted"/>
<feature type="DNA-binding region" description="H-T-H motif" evidence="5">
    <location>
        <begin position="38"/>
        <end position="57"/>
    </location>
</feature>
<dbReference type="InterPro" id="IPR001647">
    <property type="entry name" value="HTH_TetR"/>
</dbReference>
<evidence type="ECO:0000256" key="3">
    <source>
        <dbReference type="ARBA" id="ARBA00023125"/>
    </source>
</evidence>
<evidence type="ECO:0000256" key="2">
    <source>
        <dbReference type="ARBA" id="ARBA00023015"/>
    </source>
</evidence>
<reference evidence="7 8" key="1">
    <citation type="submission" date="2018-05" db="EMBL/GenBank/DDBJ databases">
        <title>Genome Sequence of an Efficient Indole-Degrading Bacterium, Alcaligenes sp.YBY.</title>
        <authorList>
            <person name="Yang B."/>
        </authorList>
    </citation>
    <scope>NUCLEOTIDE SEQUENCE [LARGE SCALE GENOMIC DNA]</scope>
    <source>
        <strain evidence="7 8">YBY</strain>
    </source>
</reference>
<gene>
    <name evidence="7" type="ORF">DF183_16270</name>
</gene>
<accession>A0A2U2BH95</accession>
<feature type="domain" description="HTH tetR-type" evidence="6">
    <location>
        <begin position="15"/>
        <end position="75"/>
    </location>
</feature>
<name>A0A2U2BH95_ALCFA</name>
<dbReference type="PANTHER" id="PTHR30055:SF234">
    <property type="entry name" value="HTH-TYPE TRANSCRIPTIONAL REGULATOR BETI"/>
    <property type="match status" value="1"/>
</dbReference>
<dbReference type="Proteomes" id="UP000245216">
    <property type="component" value="Unassembled WGS sequence"/>
</dbReference>
<dbReference type="PROSITE" id="PS50977">
    <property type="entry name" value="HTH_TETR_2"/>
    <property type="match status" value="1"/>
</dbReference>
<dbReference type="Gene3D" id="1.10.357.10">
    <property type="entry name" value="Tetracycline Repressor, domain 2"/>
    <property type="match status" value="1"/>
</dbReference>
<dbReference type="STRING" id="511.UZ73_17355"/>
<keyword evidence="3 5" id="KW-0238">DNA-binding</keyword>
<dbReference type="SUPFAM" id="SSF46689">
    <property type="entry name" value="Homeodomain-like"/>
    <property type="match status" value="1"/>
</dbReference>
<dbReference type="PANTHER" id="PTHR30055">
    <property type="entry name" value="HTH-TYPE TRANSCRIPTIONAL REGULATOR RUTR"/>
    <property type="match status" value="1"/>
</dbReference>
<organism evidence="7 8">
    <name type="scientific">Alcaligenes faecalis</name>
    <dbReference type="NCBI Taxonomy" id="511"/>
    <lineage>
        <taxon>Bacteria</taxon>
        <taxon>Pseudomonadati</taxon>
        <taxon>Pseudomonadota</taxon>
        <taxon>Betaproteobacteria</taxon>
        <taxon>Burkholderiales</taxon>
        <taxon>Alcaligenaceae</taxon>
        <taxon>Alcaligenes</taxon>
    </lineage>
</organism>